<accession>A0A077KRX3</accession>
<proteinExistence type="predicted"/>
<keyword evidence="2" id="KW-1185">Reference proteome</keyword>
<protein>
    <submittedName>
        <fullName evidence="1">Uncharacterized protein</fullName>
    </submittedName>
</protein>
<name>A0A077KRX3_9CAUD</name>
<evidence type="ECO:0000313" key="2">
    <source>
        <dbReference type="Proteomes" id="UP000203427"/>
    </source>
</evidence>
<evidence type="ECO:0000313" key="1">
    <source>
        <dbReference type="EMBL" id="BAP34915.1"/>
    </source>
</evidence>
<dbReference type="GeneID" id="26644289"/>
<dbReference type="KEGG" id="vg:26644289"/>
<dbReference type="Proteomes" id="UP000203427">
    <property type="component" value="Segment"/>
</dbReference>
<sequence>MKVILKTTVVDRILESLSAARRDRREPDCIVVTHEEYAELRKDMRGDYVLQSRLAACLTRSDPPTYDPIPVRYFERINHYCYPDARRCIAAVSDYTFHGIPLYVIPKEYHPQ</sequence>
<dbReference type="EMBL" id="AB983711">
    <property type="protein sequence ID" value="BAP34915.1"/>
    <property type="molecule type" value="Genomic_DNA"/>
</dbReference>
<reference evidence="1 2" key="1">
    <citation type="submission" date="2014-08" db="EMBL/GenBank/DDBJ databases">
        <title>Isolation and characterization of bacteriophages infecting R. solanacearum from Thailand.</title>
        <authorList>
            <person name="Narulita E."/>
            <person name="Kawasaki T."/>
            <person name="Fujie M."/>
            <person name="Yamada T."/>
        </authorList>
    </citation>
    <scope>NUCLEOTIDE SEQUENCE [LARGE SCALE GENOMIC DNA]</scope>
</reference>
<organism evidence="1 2">
    <name type="scientific">Ralstonia phage RSJ5</name>
    <dbReference type="NCBI Taxonomy" id="1538364"/>
    <lineage>
        <taxon>Viruses</taxon>
        <taxon>Duplodnaviria</taxon>
        <taxon>Heunggongvirae</taxon>
        <taxon>Uroviricota</taxon>
        <taxon>Caudoviricetes</taxon>
        <taxon>Autographivirales</taxon>
        <taxon>Autonotataviridae</taxon>
        <taxon>Risjevirus</taxon>
        <taxon>Risjevirus RSJ5</taxon>
    </lineage>
</organism>
<dbReference type="RefSeq" id="YP_009218113.1">
    <property type="nucleotide sequence ID" value="NC_029007.1"/>
</dbReference>